<evidence type="ECO:0000313" key="2">
    <source>
        <dbReference type="Proteomes" id="UP000545761"/>
    </source>
</evidence>
<accession>A0A7W0DN25</accession>
<evidence type="ECO:0000313" key="1">
    <source>
        <dbReference type="EMBL" id="MBA2948091.1"/>
    </source>
</evidence>
<dbReference type="Proteomes" id="UP000545761">
    <property type="component" value="Unassembled WGS sequence"/>
</dbReference>
<dbReference type="InterPro" id="IPR007344">
    <property type="entry name" value="GrpB/CoaE"/>
</dbReference>
<proteinExistence type="predicted"/>
<dbReference type="PANTHER" id="PTHR34822">
    <property type="entry name" value="GRPB DOMAIN PROTEIN (AFU_ORTHOLOGUE AFUA_1G01530)"/>
    <property type="match status" value="1"/>
</dbReference>
<dbReference type="AlphaFoldDB" id="A0A7W0DN25"/>
<dbReference type="InterPro" id="IPR043519">
    <property type="entry name" value="NT_sf"/>
</dbReference>
<gene>
    <name evidence="1" type="ORF">H1D24_20300</name>
</gene>
<dbReference type="EMBL" id="JACEHE010000012">
    <property type="protein sequence ID" value="MBA2948091.1"/>
    <property type="molecule type" value="Genomic_DNA"/>
</dbReference>
<name>A0A7W0DN25_9ACTN</name>
<dbReference type="PANTHER" id="PTHR34822:SF1">
    <property type="entry name" value="GRPB FAMILY PROTEIN"/>
    <property type="match status" value="1"/>
</dbReference>
<comment type="caution">
    <text evidence="1">The sequence shown here is derived from an EMBL/GenBank/DDBJ whole genome shotgun (WGS) entry which is preliminary data.</text>
</comment>
<reference evidence="1 2" key="1">
    <citation type="submission" date="2020-07" db="EMBL/GenBank/DDBJ databases">
        <title>Streptomyces isolated from Indian soil.</title>
        <authorList>
            <person name="Mandal S."/>
            <person name="Maiti P.K."/>
        </authorList>
    </citation>
    <scope>NUCLEOTIDE SEQUENCE [LARGE SCALE GENOMIC DNA]</scope>
    <source>
        <strain evidence="1 2">PSKA28</strain>
    </source>
</reference>
<protein>
    <submittedName>
        <fullName evidence="1">GrpB family protein</fullName>
    </submittedName>
</protein>
<dbReference type="Pfam" id="PF04229">
    <property type="entry name" value="GrpB"/>
    <property type="match status" value="1"/>
</dbReference>
<dbReference type="SUPFAM" id="SSF81301">
    <property type="entry name" value="Nucleotidyltransferase"/>
    <property type="match status" value="1"/>
</dbReference>
<sequence length="83" mass="9063">MDEPVRVVEVVAYDPTWPEQFETERQLLADALPQAVSIEHIGSTSVPGLAAKPIIDIIAVVPDVKEVAADVSALERHGYVFRP</sequence>
<dbReference type="Gene3D" id="3.30.460.10">
    <property type="entry name" value="Beta Polymerase, domain 2"/>
    <property type="match status" value="1"/>
</dbReference>
<organism evidence="1 2">
    <name type="scientific">Streptomyces himalayensis subsp. himalayensis</name>
    <dbReference type="NCBI Taxonomy" id="2756131"/>
    <lineage>
        <taxon>Bacteria</taxon>
        <taxon>Bacillati</taxon>
        <taxon>Actinomycetota</taxon>
        <taxon>Actinomycetes</taxon>
        <taxon>Kitasatosporales</taxon>
        <taxon>Streptomycetaceae</taxon>
        <taxon>Streptomyces</taxon>
        <taxon>Streptomyces himalayensis</taxon>
    </lineage>
</organism>